<keyword evidence="4" id="KW-1185">Reference proteome</keyword>
<gene>
    <name evidence="3" type="ORF">CYME_CMC106C</name>
</gene>
<dbReference type="Pfam" id="PF10075">
    <property type="entry name" value="CSN8_PSD8_EIF3K"/>
    <property type="match status" value="1"/>
</dbReference>
<keyword evidence="3" id="KW-0396">Initiation factor</keyword>
<accession>M1UNQ2</accession>
<reference evidence="3 4" key="1">
    <citation type="journal article" date="2004" name="Nature">
        <title>Genome sequence of the ultrasmall unicellular red alga Cyanidioschyzon merolae 10D.</title>
        <authorList>
            <person name="Matsuzaki M."/>
            <person name="Misumi O."/>
            <person name="Shin-i T."/>
            <person name="Maruyama S."/>
            <person name="Takahara M."/>
            <person name="Miyagishima S."/>
            <person name="Mori T."/>
            <person name="Nishida K."/>
            <person name="Yagisawa F."/>
            <person name="Nishida K."/>
            <person name="Yoshida Y."/>
            <person name="Nishimura Y."/>
            <person name="Nakao S."/>
            <person name="Kobayashi T."/>
            <person name="Momoyama Y."/>
            <person name="Higashiyama T."/>
            <person name="Minoda A."/>
            <person name="Sano M."/>
            <person name="Nomoto H."/>
            <person name="Oishi K."/>
            <person name="Hayashi H."/>
            <person name="Ohta F."/>
            <person name="Nishizaka S."/>
            <person name="Haga S."/>
            <person name="Miura S."/>
            <person name="Morishita T."/>
            <person name="Kabeya Y."/>
            <person name="Terasawa K."/>
            <person name="Suzuki Y."/>
            <person name="Ishii Y."/>
            <person name="Asakawa S."/>
            <person name="Takano H."/>
            <person name="Ohta N."/>
            <person name="Kuroiwa H."/>
            <person name="Tanaka K."/>
            <person name="Shimizu N."/>
            <person name="Sugano S."/>
            <person name="Sato N."/>
            <person name="Nozaki H."/>
            <person name="Ogasawara N."/>
            <person name="Kohara Y."/>
            <person name="Kuroiwa T."/>
        </authorList>
    </citation>
    <scope>NUCLEOTIDE SEQUENCE [LARGE SCALE GENOMIC DNA]</scope>
    <source>
        <strain evidence="3 4">10D</strain>
    </source>
</reference>
<dbReference type="Proteomes" id="UP000007014">
    <property type="component" value="Chromosome 3"/>
</dbReference>
<organism evidence="3 4">
    <name type="scientific">Cyanidioschyzon merolae (strain NIES-3377 / 10D)</name>
    <name type="common">Unicellular red alga</name>
    <dbReference type="NCBI Taxonomy" id="280699"/>
    <lineage>
        <taxon>Eukaryota</taxon>
        <taxon>Rhodophyta</taxon>
        <taxon>Bangiophyceae</taxon>
        <taxon>Cyanidiales</taxon>
        <taxon>Cyanidiaceae</taxon>
        <taxon>Cyanidioschyzon</taxon>
    </lineage>
</organism>
<dbReference type="EMBL" id="AP006485">
    <property type="protein sequence ID" value="BAM79036.1"/>
    <property type="molecule type" value="Genomic_DNA"/>
</dbReference>
<dbReference type="InterPro" id="IPR016020">
    <property type="entry name" value="Transl_init_fac_sub12_N_euk"/>
</dbReference>
<reference evidence="3 4" key="2">
    <citation type="journal article" date="2007" name="BMC Biol.">
        <title>A 100%-complete sequence reveals unusually simple genomic features in the hot-spring red alga Cyanidioschyzon merolae.</title>
        <authorList>
            <person name="Nozaki H."/>
            <person name="Takano H."/>
            <person name="Misumi O."/>
            <person name="Terasawa K."/>
            <person name="Matsuzaki M."/>
            <person name="Maruyama S."/>
            <person name="Nishida K."/>
            <person name="Yagisawa F."/>
            <person name="Yoshida Y."/>
            <person name="Fujiwara T."/>
            <person name="Takio S."/>
            <person name="Tamura K."/>
            <person name="Chung S.J."/>
            <person name="Nakamura S."/>
            <person name="Kuroiwa H."/>
            <person name="Tanaka K."/>
            <person name="Sato N."/>
            <person name="Kuroiwa T."/>
        </authorList>
    </citation>
    <scope>NUCLEOTIDE SEQUENCE [LARGE SCALE GENOMIC DNA]</scope>
    <source>
        <strain evidence="3 4">10D</strain>
    </source>
</reference>
<dbReference type="OMA" id="HVNDQFE"/>
<dbReference type="eggNOG" id="KOG3252">
    <property type="taxonomic scope" value="Eukaryota"/>
</dbReference>
<dbReference type="InterPro" id="IPR033464">
    <property type="entry name" value="CSN8_PSD8_EIF3K"/>
</dbReference>
<feature type="domain" description="CSN8/PSMD8/EIF3K" evidence="2">
    <location>
        <begin position="62"/>
        <end position="180"/>
    </location>
</feature>
<dbReference type="OrthoDB" id="337745at2759"/>
<dbReference type="Gramene" id="CMC106CT">
    <property type="protein sequence ID" value="CMC106CT"/>
    <property type="gene ID" value="CMC106C"/>
</dbReference>
<name>M1UNQ2_CYAM1</name>
<keyword evidence="3" id="KW-0648">Protein biosynthesis</keyword>
<dbReference type="HOGENOM" id="CLU_1087251_0_0_1"/>
<dbReference type="SUPFAM" id="SSF48371">
    <property type="entry name" value="ARM repeat"/>
    <property type="match status" value="1"/>
</dbReference>
<dbReference type="InterPro" id="IPR036388">
    <property type="entry name" value="WH-like_DNA-bd_sf"/>
</dbReference>
<evidence type="ECO:0000256" key="1">
    <source>
        <dbReference type="SAM" id="MobiDB-lite"/>
    </source>
</evidence>
<dbReference type="InterPro" id="IPR009374">
    <property type="entry name" value="eIF3k"/>
</dbReference>
<dbReference type="InterPro" id="IPR016024">
    <property type="entry name" value="ARM-type_fold"/>
</dbReference>
<dbReference type="GO" id="GO:0043022">
    <property type="term" value="F:ribosome binding"/>
    <property type="evidence" value="ECO:0007669"/>
    <property type="project" value="InterPro"/>
</dbReference>
<dbReference type="PANTHER" id="PTHR13022">
    <property type="entry name" value="EUKARYOTIC TRANSLATION INITIATION FACTOR 3 SUBUNIT 11"/>
    <property type="match status" value="1"/>
</dbReference>
<dbReference type="GO" id="GO:0005852">
    <property type="term" value="C:eukaryotic translation initiation factor 3 complex"/>
    <property type="evidence" value="ECO:0007669"/>
    <property type="project" value="InterPro"/>
</dbReference>
<proteinExistence type="predicted"/>
<dbReference type="GO" id="GO:0006446">
    <property type="term" value="P:regulation of translational initiation"/>
    <property type="evidence" value="ECO:0007669"/>
    <property type="project" value="InterPro"/>
</dbReference>
<evidence type="ECO:0000259" key="2">
    <source>
        <dbReference type="Pfam" id="PF10075"/>
    </source>
</evidence>
<dbReference type="PANTHER" id="PTHR13022:SF0">
    <property type="entry name" value="EUKARYOTIC TRANSLATION INITIATION FACTOR 3 SUBUNIT K"/>
    <property type="match status" value="1"/>
</dbReference>
<dbReference type="GO" id="GO:0003743">
    <property type="term" value="F:translation initiation factor activity"/>
    <property type="evidence" value="ECO:0007669"/>
    <property type="project" value="UniProtKB-KW"/>
</dbReference>
<dbReference type="AlphaFoldDB" id="M1UNQ2"/>
<dbReference type="Gene3D" id="1.25.40.250">
    <property type="entry name" value="ARM repeat, domain 1"/>
    <property type="match status" value="1"/>
</dbReference>
<dbReference type="STRING" id="280699.M1UNQ2"/>
<dbReference type="RefSeq" id="XP_005535322.1">
    <property type="nucleotide sequence ID" value="XM_005535265.1"/>
</dbReference>
<dbReference type="KEGG" id="cme:CYME_CMC106C"/>
<sequence>MDVTFIEKSQSTYPWGSRYDPQRLEELEARVRLDAAGGLAVHDVATHLLTLKLYQLYPDRAKDDIKGIILAKSLMVLPSEATTCCRFLLKPLDTRTTEQTTEQSELVRKLVELADLLETGQFHQFWRLRSQEAAHGTPLGQLLDSIVDFDLGVRNFICSIVEMAFQKIRKAELAKLLNSTDVPSEWKVVNQDDGDDIVLVKPVPRDMLRSQSIGAERSVPTERLMLMFSRLARETERPRARRRHQHAPRKNADQRS</sequence>
<evidence type="ECO:0000313" key="3">
    <source>
        <dbReference type="EMBL" id="BAM79036.1"/>
    </source>
</evidence>
<protein>
    <submittedName>
        <fullName evidence="3">Probable eukaryotic translation initiation factor eIF-3 subunit K</fullName>
    </submittedName>
</protein>
<evidence type="ECO:0000313" key="4">
    <source>
        <dbReference type="Proteomes" id="UP000007014"/>
    </source>
</evidence>
<dbReference type="GeneID" id="16992531"/>
<feature type="region of interest" description="Disordered" evidence="1">
    <location>
        <begin position="234"/>
        <end position="256"/>
    </location>
</feature>
<feature type="compositionally biased region" description="Basic residues" evidence="1">
    <location>
        <begin position="239"/>
        <end position="249"/>
    </location>
</feature>
<dbReference type="Gene3D" id="1.10.10.10">
    <property type="entry name" value="Winged helix-like DNA-binding domain superfamily/Winged helix DNA-binding domain"/>
    <property type="match status" value="1"/>
</dbReference>